<evidence type="ECO:0000313" key="4">
    <source>
        <dbReference type="Proteomes" id="UP000220828"/>
    </source>
</evidence>
<proteinExistence type="predicted"/>
<evidence type="ECO:0000256" key="1">
    <source>
        <dbReference type="SAM" id="Coils"/>
    </source>
</evidence>
<feature type="coiled-coil region" evidence="1">
    <location>
        <begin position="208"/>
        <end position="235"/>
    </location>
</feature>
<evidence type="ECO:0000313" key="2">
    <source>
        <dbReference type="EMBL" id="PDS26387.1"/>
    </source>
</evidence>
<reference evidence="3 5" key="2">
    <citation type="submission" date="2019-06" db="EMBL/GenBank/DDBJ databases">
        <title>Genomic Encyclopedia of Archaeal and Bacterial Type Strains, Phase II (KMG-II): from individual species to whole genera.</title>
        <authorList>
            <person name="Goeker M."/>
        </authorList>
    </citation>
    <scope>NUCLEOTIDE SEQUENCE [LARGE SCALE GENOMIC DNA]</scope>
    <source>
        <strain evidence="3 5">DSM 24789</strain>
    </source>
</reference>
<accession>A0A2H3KLB8</accession>
<dbReference type="RefSeq" id="WP_014082868.1">
    <property type="nucleotide sequence ID" value="NZ_CBCSFI010000045.1"/>
</dbReference>
<dbReference type="EMBL" id="PCMW01000016">
    <property type="protein sequence ID" value="PDS26387.1"/>
    <property type="molecule type" value="Genomic_DNA"/>
</dbReference>
<organism evidence="2 4">
    <name type="scientific">Flavobacterium branchiophilum</name>
    <dbReference type="NCBI Taxonomy" id="55197"/>
    <lineage>
        <taxon>Bacteria</taxon>
        <taxon>Pseudomonadati</taxon>
        <taxon>Bacteroidota</taxon>
        <taxon>Flavobacteriia</taxon>
        <taxon>Flavobacteriales</taxon>
        <taxon>Flavobacteriaceae</taxon>
        <taxon>Flavobacterium</taxon>
    </lineage>
</organism>
<dbReference type="Gene3D" id="3.30.1330.60">
    <property type="entry name" value="OmpA-like domain"/>
    <property type="match status" value="1"/>
</dbReference>
<reference evidence="2 4" key="1">
    <citation type="submission" date="2017-09" db="EMBL/GenBank/DDBJ databases">
        <title>Whole genomes of Flavobacteriaceae.</title>
        <authorList>
            <person name="Stine C."/>
            <person name="Li C."/>
            <person name="Tadesse D."/>
        </authorList>
    </citation>
    <scope>NUCLEOTIDE SEQUENCE [LARGE SCALE GENOMIC DNA]</scope>
    <source>
        <strain evidence="2 4">ATCC 35036</strain>
    </source>
</reference>
<name>A0A2H3KLB8_9FLAO</name>
<keyword evidence="1" id="KW-0175">Coiled coil</keyword>
<dbReference type="Proteomes" id="UP000320773">
    <property type="component" value="Unassembled WGS sequence"/>
</dbReference>
<comment type="caution">
    <text evidence="2">The sequence shown here is derived from an EMBL/GenBank/DDBJ whole genome shotgun (WGS) entry which is preliminary data.</text>
</comment>
<dbReference type="EMBL" id="VFPJ01000001">
    <property type="protein sequence ID" value="TQM40740.1"/>
    <property type="molecule type" value="Genomic_DNA"/>
</dbReference>
<gene>
    <name evidence="2" type="ORF">B0A77_02550</name>
    <name evidence="3" type="ORF">BC670_1648</name>
</gene>
<dbReference type="OMA" id="RRIVVIY"/>
<evidence type="ECO:0000313" key="3">
    <source>
        <dbReference type="EMBL" id="TQM40740.1"/>
    </source>
</evidence>
<evidence type="ECO:0000313" key="5">
    <source>
        <dbReference type="Proteomes" id="UP000320773"/>
    </source>
</evidence>
<dbReference type="Proteomes" id="UP000220828">
    <property type="component" value="Unassembled WGS sequence"/>
</dbReference>
<dbReference type="AlphaFoldDB" id="A0A2H3KLB8"/>
<sequence length="299" mass="34158">MRITSISKALILLILATSCVSKRQIAEIKNKVAEQKNIENQLFNRITKLEEKRVEKNALGELDDRSNMSIQKIIDGEKNAVIKKADSLIKIDEMLSSNKRIKVKDFRKIVTVISIYNDEVKDVKTETLDFIENLFNQKTFIKFNSAAFFGPGGYKIPDEKMEEAKNVFSPIVDSLLVFIKKYPKINLSSSIVSSGYADGQGFSEGELVNQLTANLNKALASKEELNAELSRLRAEEVLSILMQIYKNKIQNIDNQNKFQTDFFAIGKGEEFPNKKITNYQTDDERRRIVVIYWNSLPKD</sequence>
<evidence type="ECO:0008006" key="6">
    <source>
        <dbReference type="Google" id="ProtNLM"/>
    </source>
</evidence>
<dbReference type="PROSITE" id="PS51257">
    <property type="entry name" value="PROKAR_LIPOPROTEIN"/>
    <property type="match status" value="1"/>
</dbReference>
<dbReference type="InterPro" id="IPR036737">
    <property type="entry name" value="OmpA-like_sf"/>
</dbReference>
<dbReference type="OrthoDB" id="642521at2"/>
<protein>
    <recommendedName>
        <fullName evidence="6">Lipoprotein</fullName>
    </recommendedName>
</protein>